<evidence type="ECO:0000256" key="1">
    <source>
        <dbReference type="SAM" id="MobiDB-lite"/>
    </source>
</evidence>
<evidence type="ECO:0000313" key="3">
    <source>
        <dbReference type="WBParaSite" id="Minc3s05574g38463"/>
    </source>
</evidence>
<dbReference type="Gene3D" id="3.40.50.300">
    <property type="entry name" value="P-loop containing nucleotide triphosphate hydrolases"/>
    <property type="match status" value="1"/>
</dbReference>
<protein>
    <submittedName>
        <fullName evidence="3">Uncharacterized protein</fullName>
    </submittedName>
</protein>
<keyword evidence="2" id="KW-1185">Reference proteome</keyword>
<organism evidence="2 3">
    <name type="scientific">Meloidogyne incognita</name>
    <name type="common">Southern root-knot nematode worm</name>
    <name type="synonym">Oxyuris incognita</name>
    <dbReference type="NCBI Taxonomy" id="6306"/>
    <lineage>
        <taxon>Eukaryota</taxon>
        <taxon>Metazoa</taxon>
        <taxon>Ecdysozoa</taxon>
        <taxon>Nematoda</taxon>
        <taxon>Chromadorea</taxon>
        <taxon>Rhabditida</taxon>
        <taxon>Tylenchina</taxon>
        <taxon>Tylenchomorpha</taxon>
        <taxon>Tylenchoidea</taxon>
        <taxon>Meloidogynidae</taxon>
        <taxon>Meloidogyninae</taxon>
        <taxon>Meloidogyne</taxon>
        <taxon>Meloidogyne incognita group</taxon>
    </lineage>
</organism>
<accession>A0A914NDF7</accession>
<dbReference type="SUPFAM" id="SSF52540">
    <property type="entry name" value="P-loop containing nucleoside triphosphate hydrolases"/>
    <property type="match status" value="1"/>
</dbReference>
<name>A0A914NDF7_MELIC</name>
<feature type="region of interest" description="Disordered" evidence="1">
    <location>
        <begin position="59"/>
        <end position="79"/>
    </location>
</feature>
<evidence type="ECO:0000313" key="2">
    <source>
        <dbReference type="Proteomes" id="UP000887563"/>
    </source>
</evidence>
<dbReference type="AlphaFoldDB" id="A0A914NDF7"/>
<proteinExistence type="predicted"/>
<dbReference type="WBParaSite" id="Minc3s05574g38463">
    <property type="protein sequence ID" value="Minc3s05574g38463"/>
    <property type="gene ID" value="Minc3s05574g38463"/>
</dbReference>
<feature type="compositionally biased region" description="Low complexity" evidence="1">
    <location>
        <begin position="69"/>
        <end position="79"/>
    </location>
</feature>
<dbReference type="InterPro" id="IPR027417">
    <property type="entry name" value="P-loop_NTPase"/>
</dbReference>
<sequence>MPTYPNYVHRIGRTGRAGKKGLAITFVHEKTVINKNLVEAAMNDHNIKLPQDLIDYVGKEQEEMSQNTSQGASGSQYGYSQHHEYQNYYTHEVGQAIPYNEDSFYDQTYLH</sequence>
<reference evidence="3" key="1">
    <citation type="submission" date="2022-11" db="UniProtKB">
        <authorList>
            <consortium name="WormBaseParasite"/>
        </authorList>
    </citation>
    <scope>IDENTIFICATION</scope>
</reference>
<dbReference type="Proteomes" id="UP000887563">
    <property type="component" value="Unplaced"/>
</dbReference>